<dbReference type="AlphaFoldDB" id="A0A0V8QAJ6"/>
<dbReference type="Proteomes" id="UP000054874">
    <property type="component" value="Unassembled WGS sequence"/>
</dbReference>
<dbReference type="STRING" id="290052.ASU35_04155"/>
<evidence type="ECO:0000313" key="2">
    <source>
        <dbReference type="Proteomes" id="UP000054874"/>
    </source>
</evidence>
<reference evidence="1 2" key="1">
    <citation type="submission" date="2015-11" db="EMBL/GenBank/DDBJ databases">
        <title>Butyribacter intestini gen. nov., sp. nov., a butyric acid-producing bacterium of the family Lachnospiraceae isolated from the human faeces.</title>
        <authorList>
            <person name="Zou Y."/>
            <person name="Xue W."/>
            <person name="Luo G."/>
            <person name="Lv M."/>
        </authorList>
    </citation>
    <scope>NUCLEOTIDE SEQUENCE [LARGE SCALE GENOMIC DNA]</scope>
    <source>
        <strain evidence="1 2">ACET-33324</strain>
    </source>
</reference>
<gene>
    <name evidence="1" type="ORF">ASU35_04155</name>
</gene>
<dbReference type="EMBL" id="LNAM01000208">
    <property type="protein sequence ID" value="KSV57613.1"/>
    <property type="molecule type" value="Genomic_DNA"/>
</dbReference>
<protein>
    <submittedName>
        <fullName evidence="1">Uncharacterized protein</fullName>
    </submittedName>
</protein>
<organism evidence="1 2">
    <name type="scientific">Acetivibrio ethanolgignens</name>
    <dbReference type="NCBI Taxonomy" id="290052"/>
    <lineage>
        <taxon>Bacteria</taxon>
        <taxon>Bacillati</taxon>
        <taxon>Bacillota</taxon>
        <taxon>Clostridia</taxon>
        <taxon>Eubacteriales</taxon>
        <taxon>Oscillospiraceae</taxon>
        <taxon>Acetivibrio</taxon>
    </lineage>
</organism>
<dbReference type="OrthoDB" id="2057867at2"/>
<proteinExistence type="predicted"/>
<sequence>MRSDSKTYEEVAKNCSAFTPSNDNESFSNSVSDTPEKVSCVNCQHFTQDKYCELDLYDQIVVNKKLF</sequence>
<evidence type="ECO:0000313" key="1">
    <source>
        <dbReference type="EMBL" id="KSV57613.1"/>
    </source>
</evidence>
<dbReference type="RefSeq" id="WP_058354109.1">
    <property type="nucleotide sequence ID" value="NZ_CABMMD010000208.1"/>
</dbReference>
<comment type="caution">
    <text evidence="1">The sequence shown here is derived from an EMBL/GenBank/DDBJ whole genome shotgun (WGS) entry which is preliminary data.</text>
</comment>
<accession>A0A0V8QAJ6</accession>
<name>A0A0V8QAJ6_9FIRM</name>
<keyword evidence="2" id="KW-1185">Reference proteome</keyword>